<feature type="domain" description="PHD-type" evidence="5">
    <location>
        <begin position="17"/>
        <end position="58"/>
    </location>
</feature>
<proteinExistence type="predicted"/>
<keyword evidence="2" id="KW-0863">Zinc-finger</keyword>
<gene>
    <name evidence="6" type="ORF">DIATSA_LOCUS2993</name>
</gene>
<accession>A0A9N9WC88</accession>
<keyword evidence="7" id="KW-1185">Reference proteome</keyword>
<dbReference type="AlphaFoldDB" id="A0A9N9WC88"/>
<dbReference type="OrthoDB" id="8196581at2759"/>
<evidence type="ECO:0000256" key="2">
    <source>
        <dbReference type="ARBA" id="ARBA00022771"/>
    </source>
</evidence>
<feature type="compositionally biased region" description="Polar residues" evidence="4">
    <location>
        <begin position="70"/>
        <end position="80"/>
    </location>
</feature>
<dbReference type="InterPro" id="IPR019787">
    <property type="entry name" value="Znf_PHD-finger"/>
</dbReference>
<evidence type="ECO:0000313" key="6">
    <source>
        <dbReference type="EMBL" id="CAG9784931.1"/>
    </source>
</evidence>
<dbReference type="InterPro" id="IPR013083">
    <property type="entry name" value="Znf_RING/FYVE/PHD"/>
</dbReference>
<reference evidence="6" key="2">
    <citation type="submission" date="2022-10" db="EMBL/GenBank/DDBJ databases">
        <authorList>
            <consortium name="ENA_rothamsted_submissions"/>
            <consortium name="culmorum"/>
            <person name="King R."/>
        </authorList>
    </citation>
    <scope>NUCLEOTIDE SEQUENCE</scope>
</reference>
<evidence type="ECO:0000256" key="4">
    <source>
        <dbReference type="SAM" id="MobiDB-lite"/>
    </source>
</evidence>
<evidence type="ECO:0000256" key="1">
    <source>
        <dbReference type="ARBA" id="ARBA00022723"/>
    </source>
</evidence>
<evidence type="ECO:0000256" key="3">
    <source>
        <dbReference type="ARBA" id="ARBA00022833"/>
    </source>
</evidence>
<dbReference type="SUPFAM" id="SSF57903">
    <property type="entry name" value="FYVE/PHD zinc finger"/>
    <property type="match status" value="1"/>
</dbReference>
<organism evidence="6 7">
    <name type="scientific">Diatraea saccharalis</name>
    <name type="common">sugarcane borer</name>
    <dbReference type="NCBI Taxonomy" id="40085"/>
    <lineage>
        <taxon>Eukaryota</taxon>
        <taxon>Metazoa</taxon>
        <taxon>Ecdysozoa</taxon>
        <taxon>Arthropoda</taxon>
        <taxon>Hexapoda</taxon>
        <taxon>Insecta</taxon>
        <taxon>Pterygota</taxon>
        <taxon>Neoptera</taxon>
        <taxon>Endopterygota</taxon>
        <taxon>Lepidoptera</taxon>
        <taxon>Glossata</taxon>
        <taxon>Ditrysia</taxon>
        <taxon>Pyraloidea</taxon>
        <taxon>Crambidae</taxon>
        <taxon>Crambinae</taxon>
        <taxon>Diatraea</taxon>
    </lineage>
</organism>
<dbReference type="GO" id="GO:0008270">
    <property type="term" value="F:zinc ion binding"/>
    <property type="evidence" value="ECO:0007669"/>
    <property type="project" value="UniProtKB-KW"/>
</dbReference>
<dbReference type="Gene3D" id="3.30.40.10">
    <property type="entry name" value="Zinc/RING finger domain, C3HC4 (zinc finger)"/>
    <property type="match status" value="1"/>
</dbReference>
<evidence type="ECO:0000313" key="7">
    <source>
        <dbReference type="Proteomes" id="UP001153714"/>
    </source>
</evidence>
<protein>
    <recommendedName>
        <fullName evidence="5">PHD-type domain-containing protein</fullName>
    </recommendedName>
</protein>
<reference evidence="6" key="1">
    <citation type="submission" date="2021-12" db="EMBL/GenBank/DDBJ databases">
        <authorList>
            <person name="King R."/>
        </authorList>
    </citation>
    <scope>NUCLEOTIDE SEQUENCE</scope>
</reference>
<name>A0A9N9WC88_9NEOP</name>
<dbReference type="Proteomes" id="UP001153714">
    <property type="component" value="Chromosome 13"/>
</dbReference>
<sequence>MAKVYWGCCDPDNNMNGDNNNDFVTCLRCKKRYHIECISINESFLSKEIRATWNCPECVNKLPKSKKNDSTPIRNTSNNRGNKRPALKSPPGDTSKSHITRDDIQDIANDDDEAMTKKMDENFLRMRQDMINVFNETLKPINAELSQIKESMNFLNGQFEDMKKLMR</sequence>
<feature type="region of interest" description="Disordered" evidence="4">
    <location>
        <begin position="63"/>
        <end position="114"/>
    </location>
</feature>
<keyword evidence="1" id="KW-0479">Metal-binding</keyword>
<dbReference type="EMBL" id="OU893344">
    <property type="protein sequence ID" value="CAG9784931.1"/>
    <property type="molecule type" value="Genomic_DNA"/>
</dbReference>
<dbReference type="InterPro" id="IPR011011">
    <property type="entry name" value="Znf_FYVE_PHD"/>
</dbReference>
<dbReference type="Pfam" id="PF00628">
    <property type="entry name" value="PHD"/>
    <property type="match status" value="1"/>
</dbReference>
<keyword evidence="3" id="KW-0862">Zinc</keyword>
<evidence type="ECO:0000259" key="5">
    <source>
        <dbReference type="Pfam" id="PF00628"/>
    </source>
</evidence>
<feature type="compositionally biased region" description="Basic and acidic residues" evidence="4">
    <location>
        <begin position="95"/>
        <end position="104"/>
    </location>
</feature>